<dbReference type="Proteomes" id="UP000635902">
    <property type="component" value="Unassembled WGS sequence"/>
</dbReference>
<evidence type="ECO:0000313" key="2">
    <source>
        <dbReference type="EMBL" id="MBF4552946.1"/>
    </source>
</evidence>
<gene>
    <name evidence="2" type="ORF">IRY30_02465</name>
</gene>
<feature type="compositionally biased region" description="Low complexity" evidence="1">
    <location>
        <begin position="41"/>
        <end position="51"/>
    </location>
</feature>
<name>A0ABR9ZHN2_9CORY</name>
<reference evidence="2 3" key="1">
    <citation type="submission" date="2020-10" db="EMBL/GenBank/DDBJ databases">
        <title>Novel species in genus Corynebacterium.</title>
        <authorList>
            <person name="Zhang G."/>
        </authorList>
    </citation>
    <scope>NUCLEOTIDE SEQUENCE [LARGE SCALE GENOMIC DNA]</scope>
    <source>
        <strain evidence="2 3">DSM 45110</strain>
    </source>
</reference>
<evidence type="ECO:0000313" key="3">
    <source>
        <dbReference type="Proteomes" id="UP000635902"/>
    </source>
</evidence>
<feature type="region of interest" description="Disordered" evidence="1">
    <location>
        <begin position="41"/>
        <end position="111"/>
    </location>
</feature>
<comment type="caution">
    <text evidence="2">The sequence shown here is derived from an EMBL/GenBank/DDBJ whole genome shotgun (WGS) entry which is preliminary data.</text>
</comment>
<evidence type="ECO:0000256" key="1">
    <source>
        <dbReference type="SAM" id="MobiDB-lite"/>
    </source>
</evidence>
<keyword evidence="3" id="KW-1185">Reference proteome</keyword>
<protein>
    <submittedName>
        <fullName evidence="2">Uncharacterized protein</fullName>
    </submittedName>
</protein>
<organism evidence="2 3">
    <name type="scientific">Corynebacterium suicordis DSM 45110</name>
    <dbReference type="NCBI Taxonomy" id="1121369"/>
    <lineage>
        <taxon>Bacteria</taxon>
        <taxon>Bacillati</taxon>
        <taxon>Actinomycetota</taxon>
        <taxon>Actinomycetes</taxon>
        <taxon>Mycobacteriales</taxon>
        <taxon>Corynebacteriaceae</taxon>
        <taxon>Corynebacterium</taxon>
    </lineage>
</organism>
<proteinExistence type="predicted"/>
<accession>A0ABR9ZHN2</accession>
<dbReference type="EMBL" id="JADKMY010000001">
    <property type="protein sequence ID" value="MBF4552946.1"/>
    <property type="molecule type" value="Genomic_DNA"/>
</dbReference>
<dbReference type="RefSeq" id="WP_194555812.1">
    <property type="nucleotide sequence ID" value="NZ_JADKMY010000001.1"/>
</dbReference>
<sequence>MTQQSGLLPQISGFANGIRNRALTYGQVYLPVVAGKLVKSITSKSSSGTSGEHAGAAVDSAATGPEQPAGRYQPAGNDRTDGIVAAQASAAPLPREIPPAKFAAEVPTESE</sequence>